<accession>A0A087TGF9</accession>
<dbReference type="EMBL" id="KK115106">
    <property type="protein sequence ID" value="KFM64198.1"/>
    <property type="molecule type" value="Genomic_DNA"/>
</dbReference>
<keyword evidence="2" id="KW-1185">Reference proteome</keyword>
<sequence length="144" mass="16779">MAWELELNSARQFSTAEKEALTYVAGYIAYRVQDKDPSLGTISKNSADEPIFNSEWIKLLSLGGLTTPFHSWMNTVYEFEKIFCAVHSTTYYKGKHLIGSLINNLEKHYPEVNRDAIRLFCRVRTFIRIRFLNRNAYVFSKRKA</sequence>
<protein>
    <submittedName>
        <fullName evidence="1">Uncharacterized protein</fullName>
    </submittedName>
</protein>
<proteinExistence type="predicted"/>
<dbReference type="AlphaFoldDB" id="A0A087TGF9"/>
<dbReference type="OrthoDB" id="6757204at2759"/>
<reference evidence="1 2" key="1">
    <citation type="submission" date="2013-11" db="EMBL/GenBank/DDBJ databases">
        <title>Genome sequencing of Stegodyphus mimosarum.</title>
        <authorList>
            <person name="Bechsgaard J."/>
        </authorList>
    </citation>
    <scope>NUCLEOTIDE SEQUENCE [LARGE SCALE GENOMIC DNA]</scope>
</reference>
<dbReference type="OMA" id="TYIRINN"/>
<name>A0A087TGF9_STEMI</name>
<gene>
    <name evidence="1" type="ORF">X975_00105</name>
</gene>
<organism evidence="1 2">
    <name type="scientific">Stegodyphus mimosarum</name>
    <name type="common">African social velvet spider</name>
    <dbReference type="NCBI Taxonomy" id="407821"/>
    <lineage>
        <taxon>Eukaryota</taxon>
        <taxon>Metazoa</taxon>
        <taxon>Ecdysozoa</taxon>
        <taxon>Arthropoda</taxon>
        <taxon>Chelicerata</taxon>
        <taxon>Arachnida</taxon>
        <taxon>Araneae</taxon>
        <taxon>Araneomorphae</taxon>
        <taxon>Entelegynae</taxon>
        <taxon>Eresoidea</taxon>
        <taxon>Eresidae</taxon>
        <taxon>Stegodyphus</taxon>
    </lineage>
</organism>
<dbReference type="Proteomes" id="UP000054359">
    <property type="component" value="Unassembled WGS sequence"/>
</dbReference>
<feature type="non-terminal residue" evidence="1">
    <location>
        <position position="144"/>
    </location>
</feature>
<evidence type="ECO:0000313" key="2">
    <source>
        <dbReference type="Proteomes" id="UP000054359"/>
    </source>
</evidence>
<evidence type="ECO:0000313" key="1">
    <source>
        <dbReference type="EMBL" id="KFM64198.1"/>
    </source>
</evidence>